<evidence type="ECO:0000313" key="3">
    <source>
        <dbReference type="EMBL" id="ROW13781.1"/>
    </source>
</evidence>
<evidence type="ECO:0000256" key="2">
    <source>
        <dbReference type="SAM" id="SignalP"/>
    </source>
</evidence>
<proteinExistence type="predicted"/>
<protein>
    <recommendedName>
        <fullName evidence="5">AA1-like domain-containing protein</fullName>
    </recommendedName>
</protein>
<feature type="signal peptide" evidence="2">
    <location>
        <begin position="1"/>
        <end position="24"/>
    </location>
</feature>
<reference evidence="3 4" key="1">
    <citation type="submission" date="2015-09" db="EMBL/GenBank/DDBJ databases">
        <title>Host preference determinants of Valsa canker pathogens revealed by comparative genomics.</title>
        <authorList>
            <person name="Yin Z."/>
            <person name="Huang L."/>
        </authorList>
    </citation>
    <scope>NUCLEOTIDE SEQUENCE [LARGE SCALE GENOMIC DNA]</scope>
    <source>
        <strain evidence="3 4">SXYLt</strain>
    </source>
</reference>
<evidence type="ECO:0008006" key="5">
    <source>
        <dbReference type="Google" id="ProtNLM"/>
    </source>
</evidence>
<sequence length="156" mass="16365">MPSHPPTVPLLLILLALSATPAPAMTPTNGVQFLFPTQGAALHYDDYVQVQYTSNFSAPWLFTFCEAADGGAVNEKQHQGVGGFNSTAVVKLDWPGADTPCWFDLKPDSSAADGSGANTRCGDDGGFGSVVIIVIVIVIVIVVVVVVVNAVVVERH</sequence>
<organism evidence="3 4">
    <name type="scientific">Cytospora leucostoma</name>
    <dbReference type="NCBI Taxonomy" id="1230097"/>
    <lineage>
        <taxon>Eukaryota</taxon>
        <taxon>Fungi</taxon>
        <taxon>Dikarya</taxon>
        <taxon>Ascomycota</taxon>
        <taxon>Pezizomycotina</taxon>
        <taxon>Sordariomycetes</taxon>
        <taxon>Sordariomycetidae</taxon>
        <taxon>Diaporthales</taxon>
        <taxon>Cytosporaceae</taxon>
        <taxon>Cytospora</taxon>
    </lineage>
</organism>
<comment type="caution">
    <text evidence="3">The sequence shown here is derived from an EMBL/GenBank/DDBJ whole genome shotgun (WGS) entry which is preliminary data.</text>
</comment>
<feature type="chain" id="PRO_5019215291" description="AA1-like domain-containing protein" evidence="2">
    <location>
        <begin position="25"/>
        <end position="156"/>
    </location>
</feature>
<evidence type="ECO:0000313" key="4">
    <source>
        <dbReference type="Proteomes" id="UP000285146"/>
    </source>
</evidence>
<keyword evidence="1" id="KW-0472">Membrane</keyword>
<keyword evidence="1" id="KW-1133">Transmembrane helix</keyword>
<dbReference type="Proteomes" id="UP000285146">
    <property type="component" value="Unassembled WGS sequence"/>
</dbReference>
<keyword evidence="2" id="KW-0732">Signal</keyword>
<name>A0A423XCK5_9PEZI</name>
<feature type="transmembrane region" description="Helical" evidence="1">
    <location>
        <begin position="127"/>
        <end position="152"/>
    </location>
</feature>
<dbReference type="OrthoDB" id="282149at2759"/>
<dbReference type="InParanoid" id="A0A423XCK5"/>
<dbReference type="AlphaFoldDB" id="A0A423XCK5"/>
<keyword evidence="4" id="KW-1185">Reference proteome</keyword>
<keyword evidence="1" id="KW-0812">Transmembrane</keyword>
<gene>
    <name evidence="3" type="ORF">VPNG_03507</name>
</gene>
<accession>A0A423XCK5</accession>
<evidence type="ECO:0000256" key="1">
    <source>
        <dbReference type="SAM" id="Phobius"/>
    </source>
</evidence>
<dbReference type="EMBL" id="LKEB01000017">
    <property type="protein sequence ID" value="ROW13781.1"/>
    <property type="molecule type" value="Genomic_DNA"/>
</dbReference>